<name>A0A366HBP7_9BACT</name>
<evidence type="ECO:0000313" key="3">
    <source>
        <dbReference type="Proteomes" id="UP000253426"/>
    </source>
</evidence>
<gene>
    <name evidence="2" type="ORF">DES53_109220</name>
</gene>
<dbReference type="AlphaFoldDB" id="A0A366HBP7"/>
<keyword evidence="1" id="KW-0812">Transmembrane</keyword>
<reference evidence="2 3" key="1">
    <citation type="submission" date="2018-06" db="EMBL/GenBank/DDBJ databases">
        <title>Genomic Encyclopedia of Type Strains, Phase IV (KMG-IV): sequencing the most valuable type-strain genomes for metagenomic binning, comparative biology and taxonomic classification.</title>
        <authorList>
            <person name="Goeker M."/>
        </authorList>
    </citation>
    <scope>NUCLEOTIDE SEQUENCE [LARGE SCALE GENOMIC DNA]</scope>
    <source>
        <strain evidence="2 3">DSM 25532</strain>
    </source>
</reference>
<dbReference type="RefSeq" id="WP_113960676.1">
    <property type="nucleotide sequence ID" value="NZ_QNRR01000009.1"/>
</dbReference>
<sequence>MPRRTRVIILITIIVILLGGGSYVGVQLTLKDPLTVRVVGYKRLTQDKISITYEVENTSAFPVIGVAYLGLHSPDPAGYDGYHYVIGDQWDGKAFKRGEKQTFDWQEPYVEGGKSDPYHFLYVWDPMPTHLLRKIYPPYRKQMPHSPVPLRVGASGPFTMEAIEKLPP</sequence>
<keyword evidence="3" id="KW-1185">Reference proteome</keyword>
<keyword evidence="1" id="KW-1133">Transmembrane helix</keyword>
<keyword evidence="1" id="KW-0472">Membrane</keyword>
<dbReference type="EMBL" id="QNRR01000009">
    <property type="protein sequence ID" value="RBP39792.1"/>
    <property type="molecule type" value="Genomic_DNA"/>
</dbReference>
<accession>A0A366HBP7</accession>
<organism evidence="2 3">
    <name type="scientific">Roseimicrobium gellanilyticum</name>
    <dbReference type="NCBI Taxonomy" id="748857"/>
    <lineage>
        <taxon>Bacteria</taxon>
        <taxon>Pseudomonadati</taxon>
        <taxon>Verrucomicrobiota</taxon>
        <taxon>Verrucomicrobiia</taxon>
        <taxon>Verrucomicrobiales</taxon>
        <taxon>Verrucomicrobiaceae</taxon>
        <taxon>Roseimicrobium</taxon>
    </lineage>
</organism>
<proteinExistence type="predicted"/>
<protein>
    <submittedName>
        <fullName evidence="2">Uncharacterized protein</fullName>
    </submittedName>
</protein>
<dbReference type="Proteomes" id="UP000253426">
    <property type="component" value="Unassembled WGS sequence"/>
</dbReference>
<evidence type="ECO:0000313" key="2">
    <source>
        <dbReference type="EMBL" id="RBP39792.1"/>
    </source>
</evidence>
<feature type="transmembrane region" description="Helical" evidence="1">
    <location>
        <begin position="7"/>
        <end position="26"/>
    </location>
</feature>
<comment type="caution">
    <text evidence="2">The sequence shown here is derived from an EMBL/GenBank/DDBJ whole genome shotgun (WGS) entry which is preliminary data.</text>
</comment>
<evidence type="ECO:0000256" key="1">
    <source>
        <dbReference type="SAM" id="Phobius"/>
    </source>
</evidence>